<evidence type="ECO:0000313" key="1">
    <source>
        <dbReference type="EMBL" id="TVV77144.1"/>
    </source>
</evidence>
<dbReference type="RefSeq" id="WP_145147631.1">
    <property type="nucleotide sequence ID" value="NZ_VNIM01000004.1"/>
</dbReference>
<evidence type="ECO:0008006" key="3">
    <source>
        <dbReference type="Google" id="ProtNLM"/>
    </source>
</evidence>
<evidence type="ECO:0000313" key="2">
    <source>
        <dbReference type="Proteomes" id="UP000318681"/>
    </source>
</evidence>
<sequence>MFARPNSKYSQVAYVTNDVMAAARLFEETYGAPGFYHFTNMQPGGTIGNGPQLKIALARVGGVEIELIEPIGDGAAMFSDVLPGGSDLAIRFHHVAIRIDGPLENWEAYVASIDFDRHIVVFEGQMGDDLRFFYTDERATLGHHVEHVWMSPALSAQVTAATPTYPGAGAS</sequence>
<dbReference type="InterPro" id="IPR029068">
    <property type="entry name" value="Glyas_Bleomycin-R_OHBP_Dase"/>
</dbReference>
<organism evidence="1 2">
    <name type="scientific">Alterirhizorhabdus solaris</name>
    <dbReference type="NCBI Taxonomy" id="2529389"/>
    <lineage>
        <taxon>Bacteria</taxon>
        <taxon>Pseudomonadati</taxon>
        <taxon>Pseudomonadota</taxon>
        <taxon>Alphaproteobacteria</taxon>
        <taxon>Sphingomonadales</taxon>
        <taxon>Rhizorhabdaceae</taxon>
        <taxon>Alterirhizorhabdus</taxon>
    </lineage>
</organism>
<protein>
    <recommendedName>
        <fullName evidence="3">VOC family protein</fullName>
    </recommendedName>
</protein>
<dbReference type="SUPFAM" id="SSF54593">
    <property type="entry name" value="Glyoxalase/Bleomycin resistance protein/Dihydroxybiphenyl dioxygenase"/>
    <property type="match status" value="1"/>
</dbReference>
<dbReference type="Proteomes" id="UP000318681">
    <property type="component" value="Unassembled WGS sequence"/>
</dbReference>
<dbReference type="OrthoDB" id="7502352at2"/>
<name>A0A558RCS1_9SPHN</name>
<dbReference type="AlphaFoldDB" id="A0A558RCS1"/>
<reference evidence="1 2" key="1">
    <citation type="submission" date="2019-07" db="EMBL/GenBank/DDBJ databases">
        <title>Sphingomonas solaris sp. nov., isolated from a solar panel from Boston, Massachusetts.</title>
        <authorList>
            <person name="Tanner K."/>
            <person name="Pascual J."/>
            <person name="Mancuso C."/>
            <person name="Pereto J."/>
            <person name="Khalil A."/>
            <person name="Vilanova C."/>
        </authorList>
    </citation>
    <scope>NUCLEOTIDE SEQUENCE [LARGE SCALE GENOMIC DNA]</scope>
    <source>
        <strain evidence="1 2">R4DWN</strain>
    </source>
</reference>
<dbReference type="Gene3D" id="3.10.180.10">
    <property type="entry name" value="2,3-Dihydroxybiphenyl 1,2-Dioxygenase, domain 1"/>
    <property type="match status" value="1"/>
</dbReference>
<comment type="caution">
    <text evidence="1">The sequence shown here is derived from an EMBL/GenBank/DDBJ whole genome shotgun (WGS) entry which is preliminary data.</text>
</comment>
<gene>
    <name evidence="1" type="ORF">FOY91_02115</name>
</gene>
<accession>A0A558RCS1</accession>
<proteinExistence type="predicted"/>
<keyword evidence="2" id="KW-1185">Reference proteome</keyword>
<dbReference type="EMBL" id="VNIM01000004">
    <property type="protein sequence ID" value="TVV77144.1"/>
    <property type="molecule type" value="Genomic_DNA"/>
</dbReference>